<dbReference type="Proteomes" id="UP000094385">
    <property type="component" value="Unassembled WGS sequence"/>
</dbReference>
<dbReference type="PANTHER" id="PTHR42068">
    <property type="entry name" value="YALI0B18964P"/>
    <property type="match status" value="1"/>
</dbReference>
<gene>
    <name evidence="2" type="ORF">LIPSTDRAFT_288729</name>
</gene>
<feature type="compositionally biased region" description="Polar residues" evidence="1">
    <location>
        <begin position="137"/>
        <end position="156"/>
    </location>
</feature>
<evidence type="ECO:0000313" key="3">
    <source>
        <dbReference type="Proteomes" id="UP000094385"/>
    </source>
</evidence>
<feature type="compositionally biased region" description="Basic and acidic residues" evidence="1">
    <location>
        <begin position="13"/>
        <end position="22"/>
    </location>
</feature>
<feature type="compositionally biased region" description="Polar residues" evidence="1">
    <location>
        <begin position="626"/>
        <end position="636"/>
    </location>
</feature>
<feature type="compositionally biased region" description="Acidic residues" evidence="1">
    <location>
        <begin position="231"/>
        <end position="241"/>
    </location>
</feature>
<feature type="region of interest" description="Disordered" evidence="1">
    <location>
        <begin position="609"/>
        <end position="636"/>
    </location>
</feature>
<feature type="compositionally biased region" description="Low complexity" evidence="1">
    <location>
        <begin position="65"/>
        <end position="79"/>
    </location>
</feature>
<organism evidence="2 3">
    <name type="scientific">Lipomyces starkeyi NRRL Y-11557</name>
    <dbReference type="NCBI Taxonomy" id="675824"/>
    <lineage>
        <taxon>Eukaryota</taxon>
        <taxon>Fungi</taxon>
        <taxon>Dikarya</taxon>
        <taxon>Ascomycota</taxon>
        <taxon>Saccharomycotina</taxon>
        <taxon>Lipomycetes</taxon>
        <taxon>Lipomycetales</taxon>
        <taxon>Lipomycetaceae</taxon>
        <taxon>Lipomyces</taxon>
    </lineage>
</organism>
<proteinExistence type="predicted"/>
<feature type="region of interest" description="Disordered" evidence="1">
    <location>
        <begin position="685"/>
        <end position="707"/>
    </location>
</feature>
<reference evidence="2 3" key="1">
    <citation type="journal article" date="2016" name="Proc. Natl. Acad. Sci. U.S.A.">
        <title>Comparative genomics of biotechnologically important yeasts.</title>
        <authorList>
            <person name="Riley R."/>
            <person name="Haridas S."/>
            <person name="Wolfe K.H."/>
            <person name="Lopes M.R."/>
            <person name="Hittinger C.T."/>
            <person name="Goeker M."/>
            <person name="Salamov A.A."/>
            <person name="Wisecaver J.H."/>
            <person name="Long T.M."/>
            <person name="Calvey C.H."/>
            <person name="Aerts A.L."/>
            <person name="Barry K.W."/>
            <person name="Choi C."/>
            <person name="Clum A."/>
            <person name="Coughlan A.Y."/>
            <person name="Deshpande S."/>
            <person name="Douglass A.P."/>
            <person name="Hanson S.J."/>
            <person name="Klenk H.-P."/>
            <person name="LaButti K.M."/>
            <person name="Lapidus A."/>
            <person name="Lindquist E.A."/>
            <person name="Lipzen A.M."/>
            <person name="Meier-Kolthoff J.P."/>
            <person name="Ohm R.A."/>
            <person name="Otillar R.P."/>
            <person name="Pangilinan J.L."/>
            <person name="Peng Y."/>
            <person name="Rokas A."/>
            <person name="Rosa C.A."/>
            <person name="Scheuner C."/>
            <person name="Sibirny A.A."/>
            <person name="Slot J.C."/>
            <person name="Stielow J.B."/>
            <person name="Sun H."/>
            <person name="Kurtzman C.P."/>
            <person name="Blackwell M."/>
            <person name="Grigoriev I.V."/>
            <person name="Jeffries T.W."/>
        </authorList>
    </citation>
    <scope>NUCLEOTIDE SEQUENCE [LARGE SCALE GENOMIC DNA]</scope>
    <source>
        <strain evidence="2 3">NRRL Y-11557</strain>
    </source>
</reference>
<dbReference type="AlphaFoldDB" id="A0A1E3Q7W3"/>
<protein>
    <submittedName>
        <fullName evidence="2">Uncharacterized protein</fullName>
    </submittedName>
</protein>
<feature type="compositionally biased region" description="Acidic residues" evidence="1">
    <location>
        <begin position="332"/>
        <end position="346"/>
    </location>
</feature>
<feature type="region of interest" description="Disordered" evidence="1">
    <location>
        <begin position="325"/>
        <end position="354"/>
    </location>
</feature>
<feature type="compositionally biased region" description="Acidic residues" evidence="1">
    <location>
        <begin position="749"/>
        <end position="760"/>
    </location>
</feature>
<dbReference type="OrthoDB" id="4097135at2759"/>
<name>A0A1E3Q7W3_LIPST</name>
<feature type="region of interest" description="Disordered" evidence="1">
    <location>
        <begin position="185"/>
        <end position="286"/>
    </location>
</feature>
<feature type="compositionally biased region" description="Basic and acidic residues" evidence="1">
    <location>
        <begin position="242"/>
        <end position="266"/>
    </location>
</feature>
<dbReference type="STRING" id="675824.A0A1E3Q7W3"/>
<feature type="region of interest" description="Disordered" evidence="1">
    <location>
        <begin position="1"/>
        <end position="99"/>
    </location>
</feature>
<accession>A0A1E3Q7W3</accession>
<feature type="compositionally biased region" description="Low complexity" evidence="1">
    <location>
        <begin position="187"/>
        <end position="207"/>
    </location>
</feature>
<evidence type="ECO:0000313" key="2">
    <source>
        <dbReference type="EMBL" id="ODQ73242.1"/>
    </source>
</evidence>
<feature type="region of interest" description="Disordered" evidence="1">
    <location>
        <begin position="383"/>
        <end position="410"/>
    </location>
</feature>
<dbReference type="PANTHER" id="PTHR42068:SF1">
    <property type="entry name" value="YALI0B18964P"/>
    <property type="match status" value="1"/>
</dbReference>
<feature type="region of interest" description="Disordered" evidence="1">
    <location>
        <begin position="136"/>
        <end position="166"/>
    </location>
</feature>
<sequence>MPLKLPILPRKHNSLDDPKEPYHPPATTAAAPPYPRDFLHTHPTHNRRPSDSSSYGGPSHYAPASVRGSTSTVPSSSGPRTPPPMSIAQENKPNFFDQVVFEPPMPGYMKSAAPDEHQVNVFSSPTLPAPSAAAFVTTRSSSRQELSWQERMSPSNGGYFGSGPALQVAQSDDELLSLRAKHSRNDSMGYYYGNGSSGRLETSSSSHSLDKMLQKSPEQQLERRLSALNLSDDDGEESDESFAERNRRSEAELMRKGAEELKRRGTVEASKVTGVPGSPEDAKVEVPPEVVSYLQKSEEKPAPAPGLLTREKRVMTVPEFEKYRLMQVESPDLNDDEQDGNSESDNEGFFKSDSDSEMLQVALELKQRQDANLAVYRQQMRKVTGNSAPPPPPPVPGTRAIPTFSGSSQLLPDEDEDDEIPLAILHAHGLPGRHRGTPPSIASRPMSSKPASIYPNQMQVQSFPPAPPPVSYPRGLTLPEQMLDPMFDPQFQQAMPTPRGLIHEIAREQEAKLHRRSMLNMHMQTASPYDIRPASPFQRGSMSHSPQPPAPYMYPPSPQLLPMQPPMQPPMQSPMQPPDNSGISPDLQMQMQKFLGLQMQMMQQMLQSGPQLPSPVQDATRRIPSPANSVRASTYSPTVAASPGNLQSQAPAPLSSIAANPSRYRTLSTHHSLTNLNYHYEMGAPSVRDSRSSQDYPPSPQEQPRIAHRLGSTVGAVDTIRIVDNNKELAPALPIRTPVSSAAVAQGDAQDEPYDGGAEDNESREWERLRKQKSTLRKAWKLRRSANVSSLVSASTSETAAES</sequence>
<keyword evidence="3" id="KW-1185">Reference proteome</keyword>
<evidence type="ECO:0000256" key="1">
    <source>
        <dbReference type="SAM" id="MobiDB-lite"/>
    </source>
</evidence>
<feature type="region of interest" description="Disordered" evidence="1">
    <location>
        <begin position="739"/>
        <end position="770"/>
    </location>
</feature>
<dbReference type="EMBL" id="KV454294">
    <property type="protein sequence ID" value="ODQ73242.1"/>
    <property type="molecule type" value="Genomic_DNA"/>
</dbReference>